<accession>A0AAW1LE09</accession>
<proteinExistence type="predicted"/>
<dbReference type="EMBL" id="JASPKY010000124">
    <property type="protein sequence ID" value="KAK9731943.1"/>
    <property type="molecule type" value="Genomic_DNA"/>
</dbReference>
<organism evidence="1 2">
    <name type="scientific">Popillia japonica</name>
    <name type="common">Japanese beetle</name>
    <dbReference type="NCBI Taxonomy" id="7064"/>
    <lineage>
        <taxon>Eukaryota</taxon>
        <taxon>Metazoa</taxon>
        <taxon>Ecdysozoa</taxon>
        <taxon>Arthropoda</taxon>
        <taxon>Hexapoda</taxon>
        <taxon>Insecta</taxon>
        <taxon>Pterygota</taxon>
        <taxon>Neoptera</taxon>
        <taxon>Endopterygota</taxon>
        <taxon>Coleoptera</taxon>
        <taxon>Polyphaga</taxon>
        <taxon>Scarabaeiformia</taxon>
        <taxon>Scarabaeidae</taxon>
        <taxon>Rutelinae</taxon>
        <taxon>Popillia</taxon>
    </lineage>
</organism>
<dbReference type="AlphaFoldDB" id="A0AAW1LE09"/>
<protein>
    <submittedName>
        <fullName evidence="1">Uncharacterized protein</fullName>
    </submittedName>
</protein>
<keyword evidence="2" id="KW-1185">Reference proteome</keyword>
<evidence type="ECO:0000313" key="2">
    <source>
        <dbReference type="Proteomes" id="UP001458880"/>
    </source>
</evidence>
<evidence type="ECO:0000313" key="1">
    <source>
        <dbReference type="EMBL" id="KAK9731943.1"/>
    </source>
</evidence>
<dbReference type="Proteomes" id="UP001458880">
    <property type="component" value="Unassembled WGS sequence"/>
</dbReference>
<gene>
    <name evidence="1" type="ORF">QE152_g13216</name>
</gene>
<sequence length="132" mass="15000">MQNKRGERASLLTEKAVMQDGDDVDKEVFKRIRMDRSAVKLKETTQGANVRPVQLDEAILGKVEEDSITSTRRIFAVENTSKIILGKVEEDSITSTRRIFAVENTSKITVWQIPKEQSLHPFHYQQVQALAS</sequence>
<name>A0AAW1LE09_POPJA</name>
<reference evidence="1 2" key="1">
    <citation type="journal article" date="2024" name="BMC Genomics">
        <title>De novo assembly and annotation of Popillia japonica's genome with initial clues to its potential as an invasive pest.</title>
        <authorList>
            <person name="Cucini C."/>
            <person name="Boschi S."/>
            <person name="Funari R."/>
            <person name="Cardaioli E."/>
            <person name="Iannotti N."/>
            <person name="Marturano G."/>
            <person name="Paoli F."/>
            <person name="Bruttini M."/>
            <person name="Carapelli A."/>
            <person name="Frati F."/>
            <person name="Nardi F."/>
        </authorList>
    </citation>
    <scope>NUCLEOTIDE SEQUENCE [LARGE SCALE GENOMIC DNA]</scope>
    <source>
        <strain evidence="1">DMR45628</strain>
    </source>
</reference>
<comment type="caution">
    <text evidence="1">The sequence shown here is derived from an EMBL/GenBank/DDBJ whole genome shotgun (WGS) entry which is preliminary data.</text>
</comment>